<dbReference type="InterPro" id="IPR018280">
    <property type="entry name" value="Ribosomal_uS3_CS"/>
</dbReference>
<dbReference type="GO" id="GO:0022627">
    <property type="term" value="C:cytosolic small ribosomal subunit"/>
    <property type="evidence" value="ECO:0007669"/>
    <property type="project" value="TreeGrafter"/>
</dbReference>
<dbReference type="Gene3D" id="3.30.1140.32">
    <property type="entry name" value="Ribosomal protein S3, C-terminal domain"/>
    <property type="match status" value="1"/>
</dbReference>
<protein>
    <recommendedName>
        <fullName evidence="4 5">Small ribosomal subunit protein uS3c</fullName>
    </recommendedName>
</protein>
<organism evidence="9">
    <name type="scientific">Chloropicon primus</name>
    <dbReference type="NCBI Taxonomy" id="1764295"/>
    <lineage>
        <taxon>Eukaryota</taxon>
        <taxon>Viridiplantae</taxon>
        <taxon>Chlorophyta</taxon>
        <taxon>Chloropicophyceae</taxon>
        <taxon>Chloropicales</taxon>
        <taxon>Chloropicaceae</taxon>
        <taxon>Chloropicon</taxon>
    </lineage>
</organism>
<dbReference type="GO" id="GO:0003723">
    <property type="term" value="F:RNA binding"/>
    <property type="evidence" value="ECO:0007669"/>
    <property type="project" value="InterPro"/>
</dbReference>
<dbReference type="GO" id="GO:0003735">
    <property type="term" value="F:structural constituent of ribosome"/>
    <property type="evidence" value="ECO:0007669"/>
    <property type="project" value="InterPro"/>
</dbReference>
<keyword evidence="7 9" id="KW-0150">Chloroplast</keyword>
<dbReference type="PANTHER" id="PTHR11760:SF19">
    <property type="entry name" value="SMALL RIBOSOMAL SUBUNIT PROTEIN US3C"/>
    <property type="match status" value="1"/>
</dbReference>
<dbReference type="InterPro" id="IPR009019">
    <property type="entry name" value="KH_sf_prok-type"/>
</dbReference>
<dbReference type="EMBL" id="KJ746601">
    <property type="protein sequence ID" value="AID67808.1"/>
    <property type="molecule type" value="Genomic_DNA"/>
</dbReference>
<dbReference type="HAMAP" id="MF_01309_B">
    <property type="entry name" value="Ribosomal_uS3_B"/>
    <property type="match status" value="1"/>
</dbReference>
<dbReference type="NCBIfam" id="TIGR01009">
    <property type="entry name" value="rpsC_bact"/>
    <property type="match status" value="1"/>
</dbReference>
<proteinExistence type="inferred from homology"/>
<evidence type="ECO:0000313" key="9">
    <source>
        <dbReference type="EMBL" id="AID67808.1"/>
    </source>
</evidence>
<dbReference type="CDD" id="cd02412">
    <property type="entry name" value="KH-II_30S_S3"/>
    <property type="match status" value="1"/>
</dbReference>
<evidence type="ECO:0000259" key="8">
    <source>
        <dbReference type="Pfam" id="PF00189"/>
    </source>
</evidence>
<evidence type="ECO:0000256" key="5">
    <source>
        <dbReference type="HAMAP-Rule" id="MF_01309"/>
    </source>
</evidence>
<feature type="domain" description="Small ribosomal subunit protein uS3 C-terminal" evidence="8">
    <location>
        <begin position="112"/>
        <end position="194"/>
    </location>
</feature>
<evidence type="ECO:0000256" key="2">
    <source>
        <dbReference type="ARBA" id="ARBA00022980"/>
    </source>
</evidence>
<evidence type="ECO:0000256" key="4">
    <source>
        <dbReference type="ARBA" id="ARBA00035154"/>
    </source>
</evidence>
<keyword evidence="7 9" id="KW-0934">Plastid</keyword>
<dbReference type="InterPro" id="IPR015946">
    <property type="entry name" value="KH_dom-like_a/b"/>
</dbReference>
<geneLocation type="chloroplast" evidence="9"/>
<comment type="subcellular location">
    <subcellularLocation>
        <location evidence="5 7">Plastid</location>
        <location evidence="5 7">Chloroplast</location>
    </subcellularLocation>
</comment>
<evidence type="ECO:0000256" key="6">
    <source>
        <dbReference type="RuleBase" id="RU003624"/>
    </source>
</evidence>
<dbReference type="InterPro" id="IPR057258">
    <property type="entry name" value="Ribosomal_uS3"/>
</dbReference>
<dbReference type="Pfam" id="PF00189">
    <property type="entry name" value="Ribosomal_S3_C"/>
    <property type="match status" value="1"/>
</dbReference>
<dbReference type="AlphaFoldDB" id="A0A088CIQ9"/>
<comment type="subunit">
    <text evidence="5 7">Part of the 30S ribosomal subunit.</text>
</comment>
<keyword evidence="2 5" id="KW-0689">Ribosomal protein</keyword>
<evidence type="ECO:0000256" key="7">
    <source>
        <dbReference type="RuleBase" id="RU003626"/>
    </source>
</evidence>
<dbReference type="SUPFAM" id="SSF54814">
    <property type="entry name" value="Prokaryotic type KH domain (KH-domain type II)"/>
    <property type="match status" value="1"/>
</dbReference>
<dbReference type="PANTHER" id="PTHR11760">
    <property type="entry name" value="30S/40S RIBOSOMAL PROTEIN S3"/>
    <property type="match status" value="1"/>
</dbReference>
<dbReference type="InterPro" id="IPR036419">
    <property type="entry name" value="Ribosomal_S3_C_sf"/>
</dbReference>
<name>A0A088CIQ9_9CHLO</name>
<dbReference type="GO" id="GO:0006412">
    <property type="term" value="P:translation"/>
    <property type="evidence" value="ECO:0007669"/>
    <property type="project" value="UniProtKB-UniRule"/>
</dbReference>
<dbReference type="Gene3D" id="3.30.300.20">
    <property type="match status" value="1"/>
</dbReference>
<accession>A0A088CIQ9</accession>
<sequence>MGQKVHPKGFRLGFTQDHLSNWYASPKDYAKYVIQDNELRQKLSLEGVSKIEIRRVPGQIRVWLYTSQQKQVLPLIEGIRKDLERKYNLNIFFKIIQVPKRHTEAVVLADWITEKLTRREPFRRVLRQSIQRAKAMGALGVKVQISGRLNGAEIARTEWVRSGRIPLHTLRADIDYSYKTARTLYGIVGVKVWLYGGMRLN</sequence>
<dbReference type="SUPFAM" id="SSF54821">
    <property type="entry name" value="Ribosomal protein S3 C-terminal domain"/>
    <property type="match status" value="1"/>
</dbReference>
<evidence type="ECO:0000256" key="3">
    <source>
        <dbReference type="ARBA" id="ARBA00023274"/>
    </source>
</evidence>
<dbReference type="InterPro" id="IPR001351">
    <property type="entry name" value="Ribosomal_uS3_C"/>
</dbReference>
<comment type="similarity">
    <text evidence="1 5 6">Belongs to the universal ribosomal protein uS3 family.</text>
</comment>
<gene>
    <name evidence="5 9" type="primary">rps3</name>
</gene>
<reference evidence="9" key="1">
    <citation type="journal article" date="2014" name="BMC Genomics">
        <title>Six newly sequenced chloroplast genomes from prasinophyte green algae provide insights into the relationships among prasinophyte lineages and the diversity of streamlined genome architecture in picoplanktonic species.</title>
        <authorList>
            <person name="Lemieux C."/>
            <person name="Otis C."/>
            <person name="Turmel M."/>
        </authorList>
    </citation>
    <scope>NUCLEOTIDE SEQUENCE</scope>
</reference>
<dbReference type="PROSITE" id="PS00548">
    <property type="entry name" value="RIBOSOMAL_S3"/>
    <property type="match status" value="1"/>
</dbReference>
<keyword evidence="3 5" id="KW-0687">Ribonucleoprotein</keyword>
<dbReference type="InterPro" id="IPR005704">
    <property type="entry name" value="Ribosomal_uS3_bac-typ"/>
</dbReference>
<dbReference type="GO" id="GO:0009507">
    <property type="term" value="C:chloroplast"/>
    <property type="evidence" value="ECO:0007669"/>
    <property type="project" value="UniProtKB-SubCell"/>
</dbReference>
<evidence type="ECO:0000256" key="1">
    <source>
        <dbReference type="ARBA" id="ARBA00010761"/>
    </source>
</evidence>